<dbReference type="EMBL" id="JAZDWU010000006">
    <property type="protein sequence ID" value="KAK9998496.1"/>
    <property type="molecule type" value="Genomic_DNA"/>
</dbReference>
<accession>A0AAW2CKB2</accession>
<protein>
    <recommendedName>
        <fullName evidence="1">Reverse transcriptase domain-containing protein</fullName>
    </recommendedName>
</protein>
<evidence type="ECO:0000313" key="2">
    <source>
        <dbReference type="EMBL" id="KAK9998496.1"/>
    </source>
</evidence>
<dbReference type="PANTHER" id="PTHR33116">
    <property type="entry name" value="REVERSE TRANSCRIPTASE ZINC-BINDING DOMAIN-CONTAINING PROTEIN-RELATED-RELATED"/>
    <property type="match status" value="1"/>
</dbReference>
<name>A0AAW2CKB2_9ROSI</name>
<sequence>MWEDYEGVVLDSWTNSGGEVDGLRATVDKIKSCGENLLAWGSAKTAPVVDEIKMLTKKIEKMNEEELTKEGREEVLVASKKLDDFLLKQEIFWAQRSWVSWLKYGDRNTKFFHSKASQRRKRNFIHGIQNQQDMKAELDKPYSVEEVKTTLFQMGPTKAPRPDGMNALFYQRLGFPEVWINRVMFCVSTPSFSVRINGKAYGNIIPSRGLRQGDPLSPYLFLLCAKGFTSLLSKAESEGWLHGVQICRRAPCISNLLFADDSLIFCQANQEEVQVISETLQLYAETSGQCINFEKSSAYFSSNTSERQRLWIKQALGVRKVDRFDSYLGFPALVGRAKYQSFAYLKERVWKKLQGWKGRMLSRAGKEVLIKAVAQSIPTYTMGVFLLPVKLCNELDALCARFWWGQTGDERKIHWKS</sequence>
<dbReference type="AlphaFoldDB" id="A0AAW2CKB2"/>
<dbReference type="InterPro" id="IPR000477">
    <property type="entry name" value="RT_dom"/>
</dbReference>
<dbReference type="SUPFAM" id="SSF56672">
    <property type="entry name" value="DNA/RNA polymerases"/>
    <property type="match status" value="1"/>
</dbReference>
<gene>
    <name evidence="2" type="ORF">SO802_018099</name>
</gene>
<comment type="caution">
    <text evidence="2">The sequence shown here is derived from an EMBL/GenBank/DDBJ whole genome shotgun (WGS) entry which is preliminary data.</text>
</comment>
<proteinExistence type="predicted"/>
<dbReference type="Proteomes" id="UP001459277">
    <property type="component" value="Unassembled WGS sequence"/>
</dbReference>
<keyword evidence="3" id="KW-1185">Reference proteome</keyword>
<evidence type="ECO:0000313" key="3">
    <source>
        <dbReference type="Proteomes" id="UP001459277"/>
    </source>
</evidence>
<dbReference type="Pfam" id="PF00078">
    <property type="entry name" value="RVT_1"/>
    <property type="match status" value="1"/>
</dbReference>
<feature type="domain" description="Reverse transcriptase" evidence="1">
    <location>
        <begin position="170"/>
        <end position="307"/>
    </location>
</feature>
<dbReference type="PANTHER" id="PTHR33116:SF86">
    <property type="entry name" value="REVERSE TRANSCRIPTASE DOMAIN-CONTAINING PROTEIN"/>
    <property type="match status" value="1"/>
</dbReference>
<evidence type="ECO:0000259" key="1">
    <source>
        <dbReference type="Pfam" id="PF00078"/>
    </source>
</evidence>
<organism evidence="2 3">
    <name type="scientific">Lithocarpus litseifolius</name>
    <dbReference type="NCBI Taxonomy" id="425828"/>
    <lineage>
        <taxon>Eukaryota</taxon>
        <taxon>Viridiplantae</taxon>
        <taxon>Streptophyta</taxon>
        <taxon>Embryophyta</taxon>
        <taxon>Tracheophyta</taxon>
        <taxon>Spermatophyta</taxon>
        <taxon>Magnoliopsida</taxon>
        <taxon>eudicotyledons</taxon>
        <taxon>Gunneridae</taxon>
        <taxon>Pentapetalae</taxon>
        <taxon>rosids</taxon>
        <taxon>fabids</taxon>
        <taxon>Fagales</taxon>
        <taxon>Fagaceae</taxon>
        <taxon>Lithocarpus</taxon>
    </lineage>
</organism>
<reference evidence="2 3" key="1">
    <citation type="submission" date="2024-01" db="EMBL/GenBank/DDBJ databases">
        <title>A telomere-to-telomere, gap-free genome of sweet tea (Lithocarpus litseifolius).</title>
        <authorList>
            <person name="Zhou J."/>
        </authorList>
    </citation>
    <scope>NUCLEOTIDE SEQUENCE [LARGE SCALE GENOMIC DNA]</scope>
    <source>
        <strain evidence="2">Zhou-2022a</strain>
        <tissue evidence="2">Leaf</tissue>
    </source>
</reference>
<dbReference type="InterPro" id="IPR043502">
    <property type="entry name" value="DNA/RNA_pol_sf"/>
</dbReference>